<dbReference type="SUPFAM" id="SSF48452">
    <property type="entry name" value="TPR-like"/>
    <property type="match status" value="1"/>
</dbReference>
<evidence type="ECO:0000256" key="10">
    <source>
        <dbReference type="SAM" id="Phobius"/>
    </source>
</evidence>
<evidence type="ECO:0000256" key="9">
    <source>
        <dbReference type="ARBA" id="ARBA00023212"/>
    </source>
</evidence>
<dbReference type="PANTHER" id="PTHR45783">
    <property type="entry name" value="KINESIN LIGHT CHAIN"/>
    <property type="match status" value="1"/>
</dbReference>
<comment type="subcellular location">
    <subcellularLocation>
        <location evidence="1">Cytoplasm</location>
        <location evidence="1">Cytoskeleton</location>
    </subcellularLocation>
</comment>
<dbReference type="InterPro" id="IPR019734">
    <property type="entry name" value="TPR_rpt"/>
</dbReference>
<keyword evidence="8" id="KW-0505">Motor protein</keyword>
<keyword evidence="4" id="KW-0493">Microtubule</keyword>
<dbReference type="EMBL" id="SFBE01000118">
    <property type="protein sequence ID" value="TRU51731.1"/>
    <property type="molecule type" value="Genomic_DNA"/>
</dbReference>
<keyword evidence="7" id="KW-0175">Coiled coil</keyword>
<protein>
    <submittedName>
        <fullName evidence="11">Tetratricopeptide repeat protein</fullName>
    </submittedName>
</protein>
<keyword evidence="3" id="KW-0963">Cytoplasm</keyword>
<gene>
    <name evidence="11" type="ORF">EWV57_06840</name>
</gene>
<dbReference type="GO" id="GO:0005874">
    <property type="term" value="C:microtubule"/>
    <property type="evidence" value="ECO:0007669"/>
    <property type="project" value="UniProtKB-KW"/>
</dbReference>
<sequence>MRKQLLGDNHPHVALSLNNLAALYESQGRYPEAEPLYLEAINIATQVLGENHPHTQTVYQNYLRMLSQLPEAELRQRFPLPHPLVSGAPPLRKQPLGRLIQGFLILLILPFYSLWLGLRWLLRRLGF</sequence>
<evidence type="ECO:0000256" key="5">
    <source>
        <dbReference type="ARBA" id="ARBA00022737"/>
    </source>
</evidence>
<reference evidence="11 12" key="1">
    <citation type="submission" date="2019-01" db="EMBL/GenBank/DDBJ databases">
        <title>Coherence of Microcystis species and biogeography revealed through population genomics.</title>
        <authorList>
            <person name="Perez-Carrascal O.M."/>
            <person name="Terrat Y."/>
            <person name="Giani A."/>
            <person name="Fortin N."/>
            <person name="Tromas N."/>
            <person name="Shapiro B.J."/>
        </authorList>
    </citation>
    <scope>NUCLEOTIDE SEQUENCE [LARGE SCALE GENOMIC DNA]</scope>
    <source>
        <strain evidence="11">Ma_QC_Ch_20071001_S25D</strain>
    </source>
</reference>
<dbReference type="GO" id="GO:0019894">
    <property type="term" value="F:kinesin binding"/>
    <property type="evidence" value="ECO:0007669"/>
    <property type="project" value="TreeGrafter"/>
</dbReference>
<dbReference type="SMART" id="SM00028">
    <property type="entry name" value="TPR"/>
    <property type="match status" value="1"/>
</dbReference>
<dbReference type="InterPro" id="IPR002151">
    <property type="entry name" value="Kinesin_light"/>
</dbReference>
<evidence type="ECO:0000256" key="4">
    <source>
        <dbReference type="ARBA" id="ARBA00022701"/>
    </source>
</evidence>
<keyword evidence="10" id="KW-0812">Transmembrane</keyword>
<evidence type="ECO:0000256" key="2">
    <source>
        <dbReference type="ARBA" id="ARBA00009622"/>
    </source>
</evidence>
<comment type="caution">
    <text evidence="11">The sequence shown here is derived from an EMBL/GenBank/DDBJ whole genome shotgun (WGS) entry which is preliminary data.</text>
</comment>
<accession>A0A552FYB7</accession>
<proteinExistence type="inferred from homology"/>
<evidence type="ECO:0000313" key="11">
    <source>
        <dbReference type="EMBL" id="TRU51731.1"/>
    </source>
</evidence>
<dbReference type="Pfam" id="PF13374">
    <property type="entry name" value="TPR_10"/>
    <property type="match status" value="1"/>
</dbReference>
<keyword evidence="10" id="KW-1133">Transmembrane helix</keyword>
<evidence type="ECO:0000256" key="8">
    <source>
        <dbReference type="ARBA" id="ARBA00023175"/>
    </source>
</evidence>
<evidence type="ECO:0000256" key="7">
    <source>
        <dbReference type="ARBA" id="ARBA00023054"/>
    </source>
</evidence>
<dbReference type="InterPro" id="IPR011990">
    <property type="entry name" value="TPR-like_helical_dom_sf"/>
</dbReference>
<feature type="transmembrane region" description="Helical" evidence="10">
    <location>
        <begin position="102"/>
        <end position="122"/>
    </location>
</feature>
<dbReference type="GO" id="GO:0005737">
    <property type="term" value="C:cytoplasm"/>
    <property type="evidence" value="ECO:0007669"/>
    <property type="project" value="TreeGrafter"/>
</dbReference>
<evidence type="ECO:0000256" key="3">
    <source>
        <dbReference type="ARBA" id="ARBA00022490"/>
    </source>
</evidence>
<name>A0A552FYB7_MICAE</name>
<dbReference type="GO" id="GO:0007018">
    <property type="term" value="P:microtubule-based movement"/>
    <property type="evidence" value="ECO:0007669"/>
    <property type="project" value="TreeGrafter"/>
</dbReference>
<dbReference type="Gene3D" id="1.25.40.10">
    <property type="entry name" value="Tetratricopeptide repeat domain"/>
    <property type="match status" value="1"/>
</dbReference>
<dbReference type="GO" id="GO:0005871">
    <property type="term" value="C:kinesin complex"/>
    <property type="evidence" value="ECO:0007669"/>
    <property type="project" value="InterPro"/>
</dbReference>
<comment type="similarity">
    <text evidence="2">Belongs to the kinesin light chain family.</text>
</comment>
<keyword evidence="10" id="KW-0472">Membrane</keyword>
<evidence type="ECO:0000256" key="1">
    <source>
        <dbReference type="ARBA" id="ARBA00004245"/>
    </source>
</evidence>
<evidence type="ECO:0000256" key="6">
    <source>
        <dbReference type="ARBA" id="ARBA00022803"/>
    </source>
</evidence>
<keyword evidence="6" id="KW-0802">TPR repeat</keyword>
<dbReference type="PANTHER" id="PTHR45783:SF3">
    <property type="entry name" value="KINESIN LIGHT CHAIN"/>
    <property type="match status" value="1"/>
</dbReference>
<evidence type="ECO:0000313" key="12">
    <source>
        <dbReference type="Proteomes" id="UP000316958"/>
    </source>
</evidence>
<keyword evidence="5" id="KW-0677">Repeat</keyword>
<keyword evidence="9" id="KW-0206">Cytoskeleton</keyword>
<dbReference type="AlphaFoldDB" id="A0A552FYB7"/>
<organism evidence="11 12">
    <name type="scientific">Microcystis aeruginosa Ma_QC_Ch_20071001_S25D</name>
    <dbReference type="NCBI Taxonomy" id="2486250"/>
    <lineage>
        <taxon>Bacteria</taxon>
        <taxon>Bacillati</taxon>
        <taxon>Cyanobacteriota</taxon>
        <taxon>Cyanophyceae</taxon>
        <taxon>Oscillatoriophycideae</taxon>
        <taxon>Chroococcales</taxon>
        <taxon>Microcystaceae</taxon>
        <taxon>Microcystis</taxon>
    </lineage>
</organism>
<dbReference type="Proteomes" id="UP000316958">
    <property type="component" value="Unassembled WGS sequence"/>
</dbReference>